<keyword evidence="3" id="KW-1185">Reference proteome</keyword>
<protein>
    <recommendedName>
        <fullName evidence="4">Rad50/SbcC-type AAA domain-containing protein</fullName>
    </recommendedName>
</protein>
<organism evidence="2 3">
    <name type="scientific">Psychrobacter pocilloporae</name>
    <dbReference type="NCBI Taxonomy" id="1775882"/>
    <lineage>
        <taxon>Bacteria</taxon>
        <taxon>Pseudomonadati</taxon>
        <taxon>Pseudomonadota</taxon>
        <taxon>Gammaproteobacteria</taxon>
        <taxon>Moraxellales</taxon>
        <taxon>Moraxellaceae</taxon>
        <taxon>Psychrobacter</taxon>
    </lineage>
</organism>
<dbReference type="CDD" id="cd00267">
    <property type="entry name" value="ABC_ATPase"/>
    <property type="match status" value="1"/>
</dbReference>
<dbReference type="EMBL" id="PGFT01000001">
    <property type="protein sequence ID" value="MDH4905928.1"/>
    <property type="molecule type" value="Genomic_DNA"/>
</dbReference>
<dbReference type="SUPFAM" id="SSF52540">
    <property type="entry name" value="P-loop containing nucleoside triphosphate hydrolases"/>
    <property type="match status" value="1"/>
</dbReference>
<evidence type="ECO:0008006" key="4">
    <source>
        <dbReference type="Google" id="ProtNLM"/>
    </source>
</evidence>
<dbReference type="Proteomes" id="UP001243298">
    <property type="component" value="Unassembled WGS sequence"/>
</dbReference>
<gene>
    <name evidence="2" type="ORF">CUR83_12885</name>
</gene>
<evidence type="ECO:0000313" key="2">
    <source>
        <dbReference type="EMBL" id="MDH4905928.1"/>
    </source>
</evidence>
<evidence type="ECO:0000256" key="1">
    <source>
        <dbReference type="SAM" id="Coils"/>
    </source>
</evidence>
<dbReference type="PANTHER" id="PTHR32182:SF0">
    <property type="entry name" value="DNA REPLICATION AND REPAIR PROTEIN RECF"/>
    <property type="match status" value="1"/>
</dbReference>
<accession>A0ABT6IVU4</accession>
<sequence>MNDVTTVLEIIKKQFSSIQDLGKGLFRCERSYSGKVFATVYFDISDDVVKRANNLHDFQEGLLGADFFKVNVDRRWNNYLYFWAGPKSKKDSKFSEAKSSIEKDRHFARKFVLSADELSGHLCSISSQTSQPHISEDASVRWGELLTSASLGIILEKRPRTRVIELISSGEAFVLDNSPVDKSVLNFDQDPLGTGFLHHLQINGFRPAINDSKFSFSNVNLIFGQNGAGKTSLLESIEGLYCGRIRRDSDANISGIQGCLEMPNGSLVNVKTTTIASVIKERNLSWYGRSNQLSSAITNSFTRFNFLDTDAAFRLASDNNAEDIKEDLSLLLVGPEASSLWTYIKKINSDIADKYSEACKQIPFLLKETDYLGRELKRLKESPSESATLIKTYQAGLQAIGIKWDLVEKSTSINLSERTDLEYLLRGFRSAISVVQSTSVTKRLLQDHKILVMETINTLNDSVKEFNAIRKKTIDTEALMSKYKSDLHLLRSWMTYCENGAPIVHESIAQKTKALSVVRKTIGDIFIDDVYELSEKYELHSISDALQAATDNLKRATQEEASFINSLEQIEGLEESVDALRSDLRSAVISIIDRTGDPNHCPVCMTFHKENELLQKIEKLTLAEVSSTTETLRQSVKSAKMYAQQERNEIKSLEALKRFADTNMLSSKLVVGDIQELLLSKYHDISVLNEELSSLESKFESLSLLGIDWSKYDEIRHAATIVLGKNGHVSSLEDVNKHILLLNKNIEITFKELSNLRLNLKEITEKSLHGSAPIIVPNDLSITPIGLLSNVKEIADNLESSINFLQAAEQQIDLDSKDSFEEIILSLEQILNDFDRAYYAFQNEVVAKTELVKKMEELSKSTEQLYKYSLNRDNLEKAKVLLDHIIQDYSLEKATQKSLESIRTHVSSIFSRVHAPIEYTLGDFQSETLLVSRSGTNHGINQVSTGQRAAFALSIFLALNLSAESAPPIILIDDPIAHIDDLNALSFIDYLRDLAIETNKQIFFATADSKLAALFEKKFEFLGDRYKKIVLTK</sequence>
<reference evidence="2 3" key="1">
    <citation type="submission" date="2017-11" db="EMBL/GenBank/DDBJ databases">
        <title>Whole genome sequencing of Psychrobacter pocilloporae S6-60T(=JCM 31058T=LMG 29157T).</title>
        <authorList>
            <person name="Das S.K."/>
        </authorList>
    </citation>
    <scope>NUCLEOTIDE SEQUENCE [LARGE SCALE GENOMIC DNA]</scope>
    <source>
        <strain evidence="2 3">S6-60</strain>
    </source>
</reference>
<feature type="coiled-coil region" evidence="1">
    <location>
        <begin position="636"/>
        <end position="705"/>
    </location>
</feature>
<evidence type="ECO:0000313" key="3">
    <source>
        <dbReference type="Proteomes" id="UP001243298"/>
    </source>
</evidence>
<dbReference type="Gene3D" id="3.40.50.300">
    <property type="entry name" value="P-loop containing nucleotide triphosphate hydrolases"/>
    <property type="match status" value="2"/>
</dbReference>
<comment type="caution">
    <text evidence="2">The sequence shown here is derived from an EMBL/GenBank/DDBJ whole genome shotgun (WGS) entry which is preliminary data.</text>
</comment>
<dbReference type="PANTHER" id="PTHR32182">
    <property type="entry name" value="DNA REPLICATION AND REPAIR PROTEIN RECF"/>
    <property type="match status" value="1"/>
</dbReference>
<dbReference type="RefSeq" id="WP_025646112.1">
    <property type="nucleotide sequence ID" value="NZ_JBMUMA010000023.1"/>
</dbReference>
<name>A0ABT6IVU4_9GAMM</name>
<keyword evidence="1" id="KW-0175">Coiled coil</keyword>
<proteinExistence type="predicted"/>
<dbReference type="InterPro" id="IPR027417">
    <property type="entry name" value="P-loop_NTPase"/>
</dbReference>
<feature type="coiled-coil region" evidence="1">
    <location>
        <begin position="746"/>
        <end position="808"/>
    </location>
</feature>